<gene>
    <name evidence="1" type="primary">17.01</name>
</gene>
<dbReference type="EMBL" id="HG818824">
    <property type="protein sequence ID" value="CDM21633.1"/>
    <property type="molecule type" value="Genomic_DNA"/>
</dbReference>
<dbReference type="Proteomes" id="UP000019157">
    <property type="component" value="Segment"/>
</dbReference>
<evidence type="ECO:0000313" key="2">
    <source>
        <dbReference type="Proteomes" id="UP000019157"/>
    </source>
</evidence>
<dbReference type="OrthoDB" id="30069at10239"/>
<dbReference type="GeneID" id="18499561"/>
<sequence>MSDTIVGADVNVLDGGSLSLELVRLRNEVSCLERNNTLNVLTSLDQLGLPVTASMKDIAEKLPQNSILMFDGVAGTQGSTLPLPYFTWPTKNYMSGHITAWRGNDVMKCYFEWRNESHVARADYNRYNVPATLPTQWTFMRDCMVNKNNAGPGSWGNLLSNIWVDGTYYFSAAQMAGFTDRPTSAGSFVKVTNTYNLPTSDRIYTVVENNGSTRTYTRQNAGAWRNVPVVFPQGVADSELRVGDMKVASNGRIHMRVSGSIVGQVAYTGEA</sequence>
<evidence type="ECO:0000313" key="1">
    <source>
        <dbReference type="EMBL" id="CDM21633.1"/>
    </source>
</evidence>
<name>W6PUS6_9CAUD</name>
<organism evidence="1 2">
    <name type="scientific">Citrobacter phage CR8</name>
    <dbReference type="NCBI Taxonomy" id="1455076"/>
    <lineage>
        <taxon>Viruses</taxon>
        <taxon>Duplodnaviria</taxon>
        <taxon>Heunggongvirae</taxon>
        <taxon>Uroviricota</taxon>
        <taxon>Caudoviricetes</taxon>
        <taxon>Autographivirales</taxon>
        <taxon>Autotranscriptaviridae</taxon>
        <taxon>Studiervirinae</taxon>
        <taxon>Caroctavirus</taxon>
        <taxon>Caroctavirus CR8</taxon>
    </lineage>
</organism>
<dbReference type="RefSeq" id="YP_009004204.1">
    <property type="nucleotide sequence ID" value="NC_023548.1"/>
</dbReference>
<accession>W6PUS6</accession>
<protein>
    <submittedName>
        <fullName evidence="1">Phage virion protein</fullName>
    </submittedName>
</protein>
<proteinExistence type="predicted"/>
<reference evidence="1 2" key="1">
    <citation type="journal article" date="2014" name="Genome Announc.">
        <title>Complete Genome Sequences of Two Citrobacter rodentium Bacteriophages, CR8 and CR44b.</title>
        <authorList>
            <person name="Toribio A.L."/>
            <person name="Pickard D."/>
            <person name="Cerdeno-Tarraga A.M."/>
            <person name="Petty N.K."/>
            <person name="Thomson N."/>
            <person name="Salmond G."/>
            <person name="Dougan G."/>
        </authorList>
    </citation>
    <scope>NUCLEOTIDE SEQUENCE [LARGE SCALE GENOMIC DNA]</scope>
</reference>
<dbReference type="KEGG" id="vg:18499561"/>
<keyword evidence="2" id="KW-1185">Reference proteome</keyword>